<dbReference type="InterPro" id="IPR013424">
    <property type="entry name" value="Ice-binding_C"/>
</dbReference>
<proteinExistence type="predicted"/>
<accession>A0AAX0WKA3</accession>
<comment type="caution">
    <text evidence="2">The sequence shown here is derived from an EMBL/GenBank/DDBJ whole genome shotgun (WGS) entry which is preliminary data.</text>
</comment>
<evidence type="ECO:0000259" key="1">
    <source>
        <dbReference type="Pfam" id="PF09028"/>
    </source>
</evidence>
<protein>
    <recommendedName>
        <fullName evidence="1">Ig protease IdeS domain-containing protein</fullName>
    </recommendedName>
</protein>
<dbReference type="NCBIfam" id="TIGR02595">
    <property type="entry name" value="PEP_CTERM"/>
    <property type="match status" value="1"/>
</dbReference>
<name>A0AAX0WKA3_9BACT</name>
<dbReference type="EMBL" id="PJLB01000008">
    <property type="protein sequence ID" value="PND02319.1"/>
    <property type="molecule type" value="Genomic_DNA"/>
</dbReference>
<feature type="domain" description="Ig protease IdeS" evidence="1">
    <location>
        <begin position="26"/>
        <end position="80"/>
    </location>
</feature>
<organism evidence="2 3">
    <name type="scientific">Akkermansia muciniphila</name>
    <dbReference type="NCBI Taxonomy" id="239935"/>
    <lineage>
        <taxon>Bacteria</taxon>
        <taxon>Pseudomonadati</taxon>
        <taxon>Verrucomicrobiota</taxon>
        <taxon>Verrucomicrobiia</taxon>
        <taxon>Verrucomicrobiales</taxon>
        <taxon>Akkermansiaceae</taxon>
        <taxon>Akkermansia</taxon>
    </lineage>
</organism>
<reference evidence="2 3" key="1">
    <citation type="journal article" date="2017" name="BMC Genomics">
        <title>Genome sequencing of 39 Akkermansia muciniphila isolates reveals its population structure, genomic and functional diverisity, and global distribution in mammalian gut microbiotas.</title>
        <authorList>
            <person name="Guo X."/>
            <person name="Li S."/>
            <person name="Zhang J."/>
            <person name="Wu F."/>
            <person name="Li X."/>
            <person name="Wu D."/>
            <person name="Zhang M."/>
            <person name="Ou Z."/>
            <person name="Jie Z."/>
            <person name="Yan Q."/>
            <person name="Li P."/>
            <person name="Yi J."/>
            <person name="Peng Y."/>
        </authorList>
    </citation>
    <scope>NUCLEOTIDE SEQUENCE [LARGE SCALE GENOMIC DNA]</scope>
    <source>
        <strain evidence="2 3">GP28</strain>
    </source>
</reference>
<dbReference type="GO" id="GO:0008233">
    <property type="term" value="F:peptidase activity"/>
    <property type="evidence" value="ECO:0007669"/>
    <property type="project" value="InterPro"/>
</dbReference>
<dbReference type="Proteomes" id="UP000236075">
    <property type="component" value="Unassembled WGS sequence"/>
</dbReference>
<dbReference type="RefSeq" id="WP_102748323.1">
    <property type="nucleotide sequence ID" value="NZ_CP072029.1"/>
</dbReference>
<dbReference type="Pfam" id="PF09028">
    <property type="entry name" value="Mac-1"/>
    <property type="match status" value="1"/>
</dbReference>
<dbReference type="AlphaFoldDB" id="A0AAX0WKA3"/>
<evidence type="ECO:0000313" key="3">
    <source>
        <dbReference type="Proteomes" id="UP000236075"/>
    </source>
</evidence>
<gene>
    <name evidence="2" type="ORF">CXT95_06530</name>
</gene>
<evidence type="ECO:0000313" key="2">
    <source>
        <dbReference type="EMBL" id="PND02319.1"/>
    </source>
</evidence>
<dbReference type="SUPFAM" id="SSF54001">
    <property type="entry name" value="Cysteine proteinases"/>
    <property type="match status" value="1"/>
</dbReference>
<sequence length="145" mass="15757">MSSSTWEGDCPFISSKYFTQSDFPLQFGTDLVSFFQNGGVVGLSIAPASGPGHAITCWGIEVDDTTGMAKSLYVTDSDNGQGLEKRDVYYHETDGTLHLGSENGPRINAYDALMLPFYNVPEPSTAVLTTLAAGTAFCRRKRRRS</sequence>
<dbReference type="InterPro" id="IPR015117">
    <property type="entry name" value="IdeS"/>
</dbReference>
<dbReference type="Gene3D" id="3.90.70.10">
    <property type="entry name" value="Cysteine proteinases"/>
    <property type="match status" value="1"/>
</dbReference>
<dbReference type="InterPro" id="IPR038765">
    <property type="entry name" value="Papain-like_cys_pep_sf"/>
</dbReference>